<dbReference type="PROSITE" id="PS00197">
    <property type="entry name" value="2FE2S_FER_1"/>
    <property type="match status" value="1"/>
</dbReference>
<organism evidence="2">
    <name type="scientific">Arhodomonas sp. Seminole</name>
    <dbReference type="NCBI Taxonomy" id="1204713"/>
    <lineage>
        <taxon>Bacteria</taxon>
        <taxon>Pseudomonadati</taxon>
        <taxon>Pseudomonadota</taxon>
        <taxon>Gammaproteobacteria</taxon>
        <taxon>Chromatiales</taxon>
        <taxon>Ectothiorhodospiraceae</taxon>
        <taxon>Arhodomonas</taxon>
    </lineage>
</organism>
<dbReference type="EMBL" id="JX311712">
    <property type="protein sequence ID" value="AFP97333.1"/>
    <property type="molecule type" value="Genomic_DNA"/>
</dbReference>
<dbReference type="InterPro" id="IPR001041">
    <property type="entry name" value="2Fe-2S_ferredoxin-type"/>
</dbReference>
<dbReference type="Pfam" id="PF00111">
    <property type="entry name" value="Fer2"/>
    <property type="match status" value="1"/>
</dbReference>
<feature type="domain" description="2Fe-2S ferredoxin-type" evidence="1">
    <location>
        <begin position="12"/>
        <end position="103"/>
    </location>
</feature>
<dbReference type="CDD" id="cd00207">
    <property type="entry name" value="fer2"/>
    <property type="match status" value="1"/>
</dbReference>
<name>J7HFM0_9GAMM</name>
<sequence length="115" mass="12442">MTEATAAKERRHRITILDTGESYDCAGSTTLLQAMTRLGRKGIPSGCHGGGCGICKIRVLEGEYTTGAMCRSQVSETEQARGFALACRCYPGSDITLKVIGKMHKAVTRRRYGLV</sequence>
<dbReference type="PROSITE" id="PS51085">
    <property type="entry name" value="2FE2S_FER_2"/>
    <property type="match status" value="1"/>
</dbReference>
<dbReference type="InterPro" id="IPR012675">
    <property type="entry name" value="Beta-grasp_dom_sf"/>
</dbReference>
<protein>
    <submittedName>
        <fullName evidence="2">Plant type ferredoxin-like protein</fullName>
    </submittedName>
</protein>
<reference evidence="2" key="1">
    <citation type="journal article" date="2012" name="Appl. Environ. Microbiol.">
        <title>Proteogenomic Elucidation of the Initial Steps in the Benzene Degradation Pathway of a Novel Halophile, Arhodomonas sp. Strain Rozel, Isolated from a Hypersaline Environment.</title>
        <authorList>
            <person name="Dalvi S."/>
            <person name="Azetsu S."/>
            <person name="Patrauchan M.A."/>
            <person name="Aktas D.F."/>
            <person name="Fathepure B.Z."/>
        </authorList>
    </citation>
    <scope>NUCLEOTIDE SEQUENCE</scope>
    <source>
        <strain evidence="2">Seminole</strain>
    </source>
</reference>
<evidence type="ECO:0000313" key="2">
    <source>
        <dbReference type="EMBL" id="AFP97333.1"/>
    </source>
</evidence>
<accession>J7HFM0</accession>
<dbReference type="SUPFAM" id="SSF54292">
    <property type="entry name" value="2Fe-2S ferredoxin-like"/>
    <property type="match status" value="1"/>
</dbReference>
<dbReference type="GO" id="GO:0051537">
    <property type="term" value="F:2 iron, 2 sulfur cluster binding"/>
    <property type="evidence" value="ECO:0007669"/>
    <property type="project" value="InterPro"/>
</dbReference>
<dbReference type="InterPro" id="IPR006058">
    <property type="entry name" value="2Fe2S_fd_BS"/>
</dbReference>
<dbReference type="AlphaFoldDB" id="J7HFM0"/>
<proteinExistence type="predicted"/>
<dbReference type="Gene3D" id="3.10.20.30">
    <property type="match status" value="1"/>
</dbReference>
<dbReference type="InterPro" id="IPR036010">
    <property type="entry name" value="2Fe-2S_ferredoxin-like_sf"/>
</dbReference>
<evidence type="ECO:0000259" key="1">
    <source>
        <dbReference type="PROSITE" id="PS51085"/>
    </source>
</evidence>